<comment type="caution">
    <text evidence="1">The sequence shown here is derived from an EMBL/GenBank/DDBJ whole genome shotgun (WGS) entry which is preliminary data.</text>
</comment>
<dbReference type="RefSeq" id="WP_133245039.1">
    <property type="nucleotide sequence ID" value="NZ_QEKH01000003.1"/>
</dbReference>
<sequence length="115" mass="12771">MRRTAAQMTAPLPMALPRACRRLSKFERSLLCRAIDIAWGCQQTPLAAAEYVTLIEIQGKLNAAIGVKSQFSDCEKRLLCRMIDVIWKRPVAPLRASDLTMLAGIQGRLELRGGC</sequence>
<reference evidence="1 2" key="1">
    <citation type="submission" date="2018-04" db="EMBL/GenBank/DDBJ databases">
        <title>Genomic Encyclopedia of Type Strains, Phase IV (KMG-IV): sequencing the most valuable type-strain genomes for metagenomic binning, comparative biology and taxonomic classification.</title>
        <authorList>
            <person name="Goeker M."/>
        </authorList>
    </citation>
    <scope>NUCLEOTIDE SEQUENCE [LARGE SCALE GENOMIC DNA]</scope>
    <source>
        <strain evidence="1 2">DSM 14823</strain>
    </source>
</reference>
<evidence type="ECO:0000313" key="1">
    <source>
        <dbReference type="EMBL" id="PVY45245.1"/>
    </source>
</evidence>
<dbReference type="AlphaFoldDB" id="A0A2U1B9A1"/>
<protein>
    <submittedName>
        <fullName evidence="1">Uncharacterized protein</fullName>
    </submittedName>
</protein>
<gene>
    <name evidence="1" type="ORF">C8D82_103159</name>
</gene>
<keyword evidence="2" id="KW-1185">Reference proteome</keyword>
<dbReference type="Proteomes" id="UP000245959">
    <property type="component" value="Unassembled WGS sequence"/>
</dbReference>
<proteinExistence type="predicted"/>
<dbReference type="GeneID" id="78294138"/>
<dbReference type="EMBL" id="QEKH01000003">
    <property type="protein sequence ID" value="PVY45245.1"/>
    <property type="molecule type" value="Genomic_DNA"/>
</dbReference>
<organism evidence="1 2">
    <name type="scientific">Victivallis vadensis</name>
    <dbReference type="NCBI Taxonomy" id="172901"/>
    <lineage>
        <taxon>Bacteria</taxon>
        <taxon>Pseudomonadati</taxon>
        <taxon>Lentisphaerota</taxon>
        <taxon>Lentisphaeria</taxon>
        <taxon>Victivallales</taxon>
        <taxon>Victivallaceae</taxon>
        <taxon>Victivallis</taxon>
    </lineage>
</organism>
<name>A0A2U1B9A1_9BACT</name>
<accession>A0A2U1B9A1</accession>
<evidence type="ECO:0000313" key="2">
    <source>
        <dbReference type="Proteomes" id="UP000245959"/>
    </source>
</evidence>